<organism evidence="1 2">
    <name type="scientific">Candidatus Scybalocola faecigallinarum</name>
    <dbReference type="NCBI Taxonomy" id="2840941"/>
    <lineage>
        <taxon>Bacteria</taxon>
        <taxon>Bacillati</taxon>
        <taxon>Bacillota</taxon>
        <taxon>Clostridia</taxon>
        <taxon>Lachnospirales</taxon>
        <taxon>Lachnospiraceae</taxon>
        <taxon>Lachnospiraceae incertae sedis</taxon>
        <taxon>Candidatus Scybalocola (ex Gilroy et al. 2021)</taxon>
    </lineage>
</organism>
<gene>
    <name evidence="1" type="ORF">IAB46_11925</name>
</gene>
<dbReference type="Gene3D" id="3.40.50.300">
    <property type="entry name" value="P-loop containing nucleotide triphosphate hydrolases"/>
    <property type="match status" value="1"/>
</dbReference>
<reference evidence="1" key="1">
    <citation type="submission" date="2020-10" db="EMBL/GenBank/DDBJ databases">
        <authorList>
            <person name="Gilroy R."/>
        </authorList>
    </citation>
    <scope>NUCLEOTIDE SEQUENCE</scope>
    <source>
        <strain evidence="1">CHK178-757</strain>
    </source>
</reference>
<dbReference type="SUPFAM" id="SSF52540">
    <property type="entry name" value="P-loop containing nucleoside triphosphate hydrolases"/>
    <property type="match status" value="1"/>
</dbReference>
<comment type="caution">
    <text evidence="1">The sequence shown here is derived from an EMBL/GenBank/DDBJ whole genome shotgun (WGS) entry which is preliminary data.</text>
</comment>
<protein>
    <submittedName>
        <fullName evidence="1">DNA topology modulation protein</fullName>
    </submittedName>
</protein>
<evidence type="ECO:0000313" key="1">
    <source>
        <dbReference type="EMBL" id="HIS48238.1"/>
    </source>
</evidence>
<proteinExistence type="predicted"/>
<evidence type="ECO:0000313" key="2">
    <source>
        <dbReference type="Proteomes" id="UP000823927"/>
    </source>
</evidence>
<dbReference type="Proteomes" id="UP000823927">
    <property type="component" value="Unassembled WGS sequence"/>
</dbReference>
<accession>A0A9D1JRJ1</accession>
<dbReference type="AlphaFoldDB" id="A0A9D1JRJ1"/>
<dbReference type="PANTHER" id="PTHR37816">
    <property type="entry name" value="YALI0E33011P"/>
    <property type="match status" value="1"/>
</dbReference>
<dbReference type="NCBIfam" id="NF005576">
    <property type="entry name" value="PRK07261.1"/>
    <property type="match status" value="1"/>
</dbReference>
<dbReference type="EMBL" id="DVIT01000048">
    <property type="protein sequence ID" value="HIS48238.1"/>
    <property type="molecule type" value="Genomic_DNA"/>
</dbReference>
<dbReference type="PANTHER" id="PTHR37816:SF3">
    <property type="entry name" value="MODULATES DNA TOPOLOGY"/>
    <property type="match status" value="1"/>
</dbReference>
<reference evidence="1" key="2">
    <citation type="journal article" date="2021" name="PeerJ">
        <title>Extensive microbial diversity within the chicken gut microbiome revealed by metagenomics and culture.</title>
        <authorList>
            <person name="Gilroy R."/>
            <person name="Ravi A."/>
            <person name="Getino M."/>
            <person name="Pursley I."/>
            <person name="Horton D.L."/>
            <person name="Alikhan N.F."/>
            <person name="Baker D."/>
            <person name="Gharbi K."/>
            <person name="Hall N."/>
            <person name="Watson M."/>
            <person name="Adriaenssens E.M."/>
            <person name="Foster-Nyarko E."/>
            <person name="Jarju S."/>
            <person name="Secka A."/>
            <person name="Antonio M."/>
            <person name="Oren A."/>
            <person name="Chaudhuri R.R."/>
            <person name="La Ragione R."/>
            <person name="Hildebrand F."/>
            <person name="Pallen M.J."/>
        </authorList>
    </citation>
    <scope>NUCLEOTIDE SEQUENCE</scope>
    <source>
        <strain evidence="1">CHK178-757</strain>
    </source>
</reference>
<dbReference type="InterPro" id="IPR052922">
    <property type="entry name" value="Cytidylate_Kinase-2"/>
</dbReference>
<sequence>MKIAVIGYSGSGKSTLSRRLGRRFKLPVLFLDQVHWLPGWKEQEPREEAFQVEAFMDDHDSWVIDGNYSRLSFQRRMEEADHIIFMNFNRFACFMRILRRYVRASGRSRPSMTRDCPEKLDREFIRWILHDGRTRAHKKNYANVKKCYGSKVIVIKNQKQLSDFMKGQGIK</sequence>
<name>A0A9D1JRJ1_9FIRM</name>
<dbReference type="InterPro" id="IPR027417">
    <property type="entry name" value="P-loop_NTPase"/>
</dbReference>